<sequence length="96" mass="10741">MRKEQPEKIADIREGIRFINAEKIGRQEIDIEKIKNTFMAILRDIKKEIDSGDGLVGDTAPLDVLRQMQEQLSQCMDVTTTEGRSGGNPYAAIGAY</sequence>
<dbReference type="EMBL" id="LOCK01000039">
    <property type="protein sequence ID" value="KTE90621.1"/>
    <property type="molecule type" value="Genomic_DNA"/>
</dbReference>
<evidence type="ECO:0000313" key="1">
    <source>
        <dbReference type="EMBL" id="KTE90621.1"/>
    </source>
</evidence>
<gene>
    <name evidence="1" type="ORF">AT727_08510</name>
</gene>
<dbReference type="OrthoDB" id="9805856at2"/>
<reference evidence="1 2" key="1">
    <citation type="submission" date="2015-12" db="EMBL/GenBank/DDBJ databases">
        <title>Draft Genome Sequence of Desulfitobacterium hafniense Strain DH, a Sulfate-reducing Bacterium Isolated from Paddy Soils.</title>
        <authorList>
            <person name="Bao P."/>
            <person name="Zhang X."/>
            <person name="Li G."/>
        </authorList>
    </citation>
    <scope>NUCLEOTIDE SEQUENCE [LARGE SCALE GENOMIC DNA]</scope>
    <source>
        <strain evidence="1 2">DH</strain>
    </source>
</reference>
<comment type="caution">
    <text evidence="1">The sequence shown here is derived from an EMBL/GenBank/DDBJ whole genome shotgun (WGS) entry which is preliminary data.</text>
</comment>
<proteinExistence type="predicted"/>
<accession>A0A0W1JG69</accession>
<protein>
    <submittedName>
        <fullName evidence="1">Uncharacterized protein</fullName>
    </submittedName>
</protein>
<dbReference type="RefSeq" id="WP_005814633.1">
    <property type="nucleotide sequence ID" value="NZ_CABKQQ010000051.1"/>
</dbReference>
<dbReference type="AlphaFoldDB" id="A0A0W1JG69"/>
<name>A0A0W1JG69_DESHA</name>
<dbReference type="Proteomes" id="UP000054623">
    <property type="component" value="Unassembled WGS sequence"/>
</dbReference>
<organism evidence="1 2">
    <name type="scientific">Desulfitobacterium hafniense</name>
    <name type="common">Desulfitobacterium frappieri</name>
    <dbReference type="NCBI Taxonomy" id="49338"/>
    <lineage>
        <taxon>Bacteria</taxon>
        <taxon>Bacillati</taxon>
        <taxon>Bacillota</taxon>
        <taxon>Clostridia</taxon>
        <taxon>Eubacteriales</taxon>
        <taxon>Desulfitobacteriaceae</taxon>
        <taxon>Desulfitobacterium</taxon>
    </lineage>
</organism>
<evidence type="ECO:0000313" key="2">
    <source>
        <dbReference type="Proteomes" id="UP000054623"/>
    </source>
</evidence>